<feature type="domain" description="Little elongation complex subunit 2 C-terminal" evidence="1">
    <location>
        <begin position="1"/>
        <end position="103"/>
    </location>
</feature>
<dbReference type="GO" id="GO:0042796">
    <property type="term" value="P:snRNA transcription by RNA polymerase III"/>
    <property type="evidence" value="ECO:0007669"/>
    <property type="project" value="TreeGrafter"/>
</dbReference>
<feature type="non-terminal residue" evidence="2">
    <location>
        <position position="115"/>
    </location>
</feature>
<sequence length="115" mass="13156">NVQYSLWQFGTLDLLVRNEFHGHIDRTDPSPNKLPTASVMVSIQTKVEYQSDLGSEINTPEERARWWLGNYLLGDAKLILARVDAGQSIIRTVERLAMTDIINNGHWPVPYCEFL</sequence>
<name>A0A4P9ZP70_9FUNG</name>
<protein>
    <recommendedName>
        <fullName evidence="1">Little elongation complex subunit 2 C-terminal domain-containing protein</fullName>
    </recommendedName>
</protein>
<dbReference type="STRING" id="215637.A0A4P9ZP70"/>
<dbReference type="PANTHER" id="PTHR14633:SF3">
    <property type="entry name" value="LITTLE ELONGATION COMPLEX SUBUNIT 2"/>
    <property type="match status" value="1"/>
</dbReference>
<dbReference type="EMBL" id="ML002991">
    <property type="protein sequence ID" value="RKP35005.1"/>
    <property type="molecule type" value="Genomic_DNA"/>
</dbReference>
<organism evidence="2 3">
    <name type="scientific">Dimargaris cristalligena</name>
    <dbReference type="NCBI Taxonomy" id="215637"/>
    <lineage>
        <taxon>Eukaryota</taxon>
        <taxon>Fungi</taxon>
        <taxon>Fungi incertae sedis</taxon>
        <taxon>Zoopagomycota</taxon>
        <taxon>Kickxellomycotina</taxon>
        <taxon>Dimargaritomycetes</taxon>
        <taxon>Dimargaritales</taxon>
        <taxon>Dimargaritaceae</taxon>
        <taxon>Dimargaris</taxon>
    </lineage>
</organism>
<dbReference type="PANTHER" id="PTHR14633">
    <property type="entry name" value="LITTLE ELONGATION COMPLEX SUBUNIT 2"/>
    <property type="match status" value="1"/>
</dbReference>
<evidence type="ECO:0000259" key="1">
    <source>
        <dbReference type="Pfam" id="PF10505"/>
    </source>
</evidence>
<feature type="non-terminal residue" evidence="2">
    <location>
        <position position="1"/>
    </location>
</feature>
<keyword evidence="3" id="KW-1185">Reference proteome</keyword>
<dbReference type="GO" id="GO:0008023">
    <property type="term" value="C:transcription elongation factor complex"/>
    <property type="evidence" value="ECO:0007669"/>
    <property type="project" value="InterPro"/>
</dbReference>
<dbReference type="Pfam" id="PF10505">
    <property type="entry name" value="NARG2_C"/>
    <property type="match status" value="1"/>
</dbReference>
<dbReference type="GO" id="GO:0045945">
    <property type="term" value="P:positive regulation of transcription by RNA polymerase III"/>
    <property type="evidence" value="ECO:0007669"/>
    <property type="project" value="TreeGrafter"/>
</dbReference>
<dbReference type="Proteomes" id="UP000268162">
    <property type="component" value="Unassembled WGS sequence"/>
</dbReference>
<gene>
    <name evidence="2" type="ORF">BJ085DRAFT_4680</name>
</gene>
<evidence type="ECO:0000313" key="2">
    <source>
        <dbReference type="EMBL" id="RKP35005.1"/>
    </source>
</evidence>
<reference evidence="3" key="1">
    <citation type="journal article" date="2018" name="Nat. Microbiol.">
        <title>Leveraging single-cell genomics to expand the fungal tree of life.</title>
        <authorList>
            <person name="Ahrendt S.R."/>
            <person name="Quandt C.A."/>
            <person name="Ciobanu D."/>
            <person name="Clum A."/>
            <person name="Salamov A."/>
            <person name="Andreopoulos B."/>
            <person name="Cheng J.F."/>
            <person name="Woyke T."/>
            <person name="Pelin A."/>
            <person name="Henrissat B."/>
            <person name="Reynolds N.K."/>
            <person name="Benny G.L."/>
            <person name="Smith M.E."/>
            <person name="James T.Y."/>
            <person name="Grigoriev I.V."/>
        </authorList>
    </citation>
    <scope>NUCLEOTIDE SEQUENCE [LARGE SCALE GENOMIC DNA]</scope>
    <source>
        <strain evidence="3">RSA 468</strain>
    </source>
</reference>
<accession>A0A4P9ZP70</accession>
<dbReference type="GO" id="GO:0042795">
    <property type="term" value="P:snRNA transcription by RNA polymerase II"/>
    <property type="evidence" value="ECO:0007669"/>
    <property type="project" value="TreeGrafter"/>
</dbReference>
<evidence type="ECO:0000313" key="3">
    <source>
        <dbReference type="Proteomes" id="UP000268162"/>
    </source>
</evidence>
<proteinExistence type="predicted"/>
<dbReference type="AlphaFoldDB" id="A0A4P9ZP70"/>
<dbReference type="InterPro" id="IPR019535">
    <property type="entry name" value="ICE2_C"/>
</dbReference>